<dbReference type="InterPro" id="IPR010921">
    <property type="entry name" value="Trp_repressor/repl_initiator"/>
</dbReference>
<dbReference type="NCBIfam" id="TIGR01321">
    <property type="entry name" value="TrpR"/>
    <property type="match status" value="1"/>
</dbReference>
<evidence type="ECO:0000256" key="3">
    <source>
        <dbReference type="ARBA" id="ARBA00022490"/>
    </source>
</evidence>
<keyword evidence="4 8" id="KW-0678">Repressor</keyword>
<evidence type="ECO:0000313" key="9">
    <source>
        <dbReference type="EMBL" id="MEC6832274.1"/>
    </source>
</evidence>
<dbReference type="EMBL" id="FUWP01000012">
    <property type="protein sequence ID" value="SKA41434.1"/>
    <property type="molecule type" value="Genomic_DNA"/>
</dbReference>
<evidence type="ECO:0000256" key="1">
    <source>
        <dbReference type="ARBA" id="ARBA00004496"/>
    </source>
</evidence>
<comment type="subcellular location">
    <subcellularLocation>
        <location evidence="1 8">Cytoplasm</location>
    </subcellularLocation>
</comment>
<dbReference type="AlphaFoldDB" id="A0A1T4TM03"/>
<evidence type="ECO:0000256" key="5">
    <source>
        <dbReference type="ARBA" id="ARBA00023015"/>
    </source>
</evidence>
<dbReference type="EMBL" id="JAYXUG010000007">
    <property type="protein sequence ID" value="MEC6832274.1"/>
    <property type="molecule type" value="Genomic_DNA"/>
</dbReference>
<dbReference type="Proteomes" id="UP000191116">
    <property type="component" value="Unassembled WGS sequence"/>
</dbReference>
<dbReference type="Gene3D" id="1.10.1270.10">
    <property type="entry name" value="TrpR-like"/>
    <property type="match status" value="1"/>
</dbReference>
<dbReference type="GO" id="GO:0045892">
    <property type="term" value="P:negative regulation of DNA-templated transcription"/>
    <property type="evidence" value="ECO:0007669"/>
    <property type="project" value="UniProtKB-UniRule"/>
</dbReference>
<proteinExistence type="inferred from homology"/>
<gene>
    <name evidence="8 10" type="primary">trpR</name>
    <name evidence="10" type="ORF">CZ814_02279</name>
    <name evidence="9" type="ORF">VXS06_10925</name>
</gene>
<organism evidence="10 11">
    <name type="scientific">Photobacterium toruni</name>
    <dbReference type="NCBI Taxonomy" id="1935446"/>
    <lineage>
        <taxon>Bacteria</taxon>
        <taxon>Pseudomonadati</taxon>
        <taxon>Pseudomonadota</taxon>
        <taxon>Gammaproteobacteria</taxon>
        <taxon>Vibrionales</taxon>
        <taxon>Vibrionaceae</taxon>
        <taxon>Photobacterium</taxon>
    </lineage>
</organism>
<evidence type="ECO:0000256" key="8">
    <source>
        <dbReference type="HAMAP-Rule" id="MF_00475"/>
    </source>
</evidence>
<evidence type="ECO:0000313" key="12">
    <source>
        <dbReference type="Proteomes" id="UP001306119"/>
    </source>
</evidence>
<dbReference type="GO" id="GO:0003700">
    <property type="term" value="F:DNA-binding transcription factor activity"/>
    <property type="evidence" value="ECO:0007669"/>
    <property type="project" value="UniProtKB-UniRule"/>
</dbReference>
<comment type="subunit">
    <text evidence="8">Homodimer.</text>
</comment>
<dbReference type="PANTHER" id="PTHR38025:SF1">
    <property type="entry name" value="TRP OPERON REPRESSOR"/>
    <property type="match status" value="1"/>
</dbReference>
<accession>A0A1T4TM03</accession>
<evidence type="ECO:0000313" key="10">
    <source>
        <dbReference type="EMBL" id="SKA41434.1"/>
    </source>
</evidence>
<dbReference type="GO" id="GO:0043565">
    <property type="term" value="F:sequence-specific DNA binding"/>
    <property type="evidence" value="ECO:0007669"/>
    <property type="project" value="UniProtKB-UniRule"/>
</dbReference>
<dbReference type="PIRSF" id="PIRSF003196">
    <property type="entry name" value="Trp_repressor"/>
    <property type="match status" value="1"/>
</dbReference>
<dbReference type="GO" id="GO:0005737">
    <property type="term" value="C:cytoplasm"/>
    <property type="evidence" value="ECO:0007669"/>
    <property type="project" value="UniProtKB-SubCell"/>
</dbReference>
<sequence length="106" mass="11947">MAVDSPKYTDWQQIIDLLQQASAQQRDQLLFKVLLTHDEREALIARVNIVHELLNGERSQRKISELLGVGVATITRGSNELKHQDDATKAWLADFLAKNVPSAPEE</sequence>
<protein>
    <recommendedName>
        <fullName evidence="8">Trp operon repressor homolog</fullName>
    </recommendedName>
</protein>
<evidence type="ECO:0000256" key="2">
    <source>
        <dbReference type="ARBA" id="ARBA00007027"/>
    </source>
</evidence>
<comment type="function">
    <text evidence="8">This protein is an aporepressor. When complexed with L-tryptophan it binds the operator region of the trp operon and prevents the initiation of transcription.</text>
</comment>
<keyword evidence="3 8" id="KW-0963">Cytoplasm</keyword>
<keyword evidence="12" id="KW-1185">Reference proteome</keyword>
<dbReference type="Pfam" id="PF01371">
    <property type="entry name" value="Trp_repressor"/>
    <property type="match status" value="1"/>
</dbReference>
<reference evidence="10 11" key="1">
    <citation type="submission" date="2017-02" db="EMBL/GenBank/DDBJ databases">
        <authorList>
            <person name="Peterson S.W."/>
        </authorList>
    </citation>
    <scope>NUCLEOTIDE SEQUENCE [LARGE SCALE GENOMIC DNA]</scope>
    <source>
        <strain evidence="10 11">CECT 9189</strain>
    </source>
</reference>
<evidence type="ECO:0000313" key="11">
    <source>
        <dbReference type="Proteomes" id="UP000191116"/>
    </source>
</evidence>
<dbReference type="Proteomes" id="UP001306119">
    <property type="component" value="Unassembled WGS sequence"/>
</dbReference>
<comment type="similarity">
    <text evidence="2 8">Belongs to the TrpR family.</text>
</comment>
<evidence type="ECO:0000256" key="6">
    <source>
        <dbReference type="ARBA" id="ARBA00023125"/>
    </source>
</evidence>
<dbReference type="PANTHER" id="PTHR38025">
    <property type="entry name" value="TRP OPERON REPRESSOR"/>
    <property type="match status" value="1"/>
</dbReference>
<evidence type="ECO:0000256" key="4">
    <source>
        <dbReference type="ARBA" id="ARBA00022491"/>
    </source>
</evidence>
<keyword evidence="5 8" id="KW-0805">Transcription regulation</keyword>
<name>A0A1T4TM03_9GAMM</name>
<keyword evidence="7 8" id="KW-0804">Transcription</keyword>
<dbReference type="HAMAP" id="MF_00475">
    <property type="entry name" value="Trp_repressor"/>
    <property type="match status" value="1"/>
</dbReference>
<dbReference type="InterPro" id="IPR000831">
    <property type="entry name" value="Trp_repress"/>
</dbReference>
<dbReference type="OrthoDB" id="5704033at2"/>
<feature type="DNA-binding region" evidence="8">
    <location>
        <begin position="60"/>
        <end position="83"/>
    </location>
</feature>
<reference evidence="9 12" key="2">
    <citation type="submission" date="2024-01" db="EMBL/GenBank/DDBJ databases">
        <title>Active colonisers of the gastrointestinal tract of Atlantic salmon farmed in a warm water region.</title>
        <authorList>
            <person name="Bowman J.P."/>
        </authorList>
    </citation>
    <scope>NUCLEOTIDE SEQUENCE [LARGE SCALE GENOMIC DNA]</scope>
    <source>
        <strain evidence="9 12">S3MW1</strain>
    </source>
</reference>
<evidence type="ECO:0000256" key="7">
    <source>
        <dbReference type="ARBA" id="ARBA00023163"/>
    </source>
</evidence>
<dbReference type="SUPFAM" id="SSF48295">
    <property type="entry name" value="TrpR-like"/>
    <property type="match status" value="1"/>
</dbReference>
<dbReference type="InterPro" id="IPR013335">
    <property type="entry name" value="Trp_repress_bac"/>
</dbReference>
<dbReference type="InterPro" id="IPR038116">
    <property type="entry name" value="TrpR-like_sf"/>
</dbReference>
<keyword evidence="6 8" id="KW-0238">DNA-binding</keyword>